<sequence>MCQAASRSLGQPYRGQCKYKGGGRCPNERTLKYTGDVHTLCETHRLRHNQIQIKSDTKMRYLKRVMAQQKQQQQPCATRDERRAKDVVRNKKRPRVDVDTAFLPEEIFMFVEMMGLHGDSHESRAPTTVVSMDVLDLLVV</sequence>
<gene>
    <name evidence="2" type="primary">Aste57867_8165</name>
    <name evidence="1" type="ORF">As57867_008135</name>
    <name evidence="2" type="ORF">ASTE57867_8165</name>
</gene>
<dbReference type="Proteomes" id="UP000332933">
    <property type="component" value="Unassembled WGS sequence"/>
</dbReference>
<evidence type="ECO:0000313" key="1">
    <source>
        <dbReference type="EMBL" id="KAF0701315.1"/>
    </source>
</evidence>
<dbReference type="AlphaFoldDB" id="A0A485KJI8"/>
<reference evidence="1" key="2">
    <citation type="submission" date="2019-06" db="EMBL/GenBank/DDBJ databases">
        <title>Genomics analysis of Aphanomyces spp. identifies a new class of oomycete effector associated with host adaptation.</title>
        <authorList>
            <person name="Gaulin E."/>
        </authorList>
    </citation>
    <scope>NUCLEOTIDE SEQUENCE</scope>
    <source>
        <strain evidence="1">CBS 578.67</strain>
    </source>
</reference>
<evidence type="ECO:0000313" key="2">
    <source>
        <dbReference type="EMBL" id="VFT85053.1"/>
    </source>
</evidence>
<organism evidence="2 3">
    <name type="scientific">Aphanomyces stellatus</name>
    <dbReference type="NCBI Taxonomy" id="120398"/>
    <lineage>
        <taxon>Eukaryota</taxon>
        <taxon>Sar</taxon>
        <taxon>Stramenopiles</taxon>
        <taxon>Oomycota</taxon>
        <taxon>Saprolegniomycetes</taxon>
        <taxon>Saprolegniales</taxon>
        <taxon>Verrucalvaceae</taxon>
        <taxon>Aphanomyces</taxon>
    </lineage>
</organism>
<protein>
    <submittedName>
        <fullName evidence="2">Aste57867_8165 protein</fullName>
    </submittedName>
</protein>
<keyword evidence="3" id="KW-1185">Reference proteome</keyword>
<proteinExistence type="predicted"/>
<reference evidence="2 3" key="1">
    <citation type="submission" date="2019-03" db="EMBL/GenBank/DDBJ databases">
        <authorList>
            <person name="Gaulin E."/>
            <person name="Dumas B."/>
        </authorList>
    </citation>
    <scope>NUCLEOTIDE SEQUENCE [LARGE SCALE GENOMIC DNA]</scope>
    <source>
        <strain evidence="2">CBS 568.67</strain>
    </source>
</reference>
<evidence type="ECO:0000313" key="3">
    <source>
        <dbReference type="Proteomes" id="UP000332933"/>
    </source>
</evidence>
<dbReference type="OrthoDB" id="75314at2759"/>
<dbReference type="EMBL" id="CAADRA010005114">
    <property type="protein sequence ID" value="VFT85053.1"/>
    <property type="molecule type" value="Genomic_DNA"/>
</dbReference>
<accession>A0A485KJI8</accession>
<dbReference type="EMBL" id="VJMH01005093">
    <property type="protein sequence ID" value="KAF0701315.1"/>
    <property type="molecule type" value="Genomic_DNA"/>
</dbReference>
<name>A0A485KJI8_9STRA</name>